<proteinExistence type="predicted"/>
<accession>A0A212CAB4</accession>
<dbReference type="AlphaFoldDB" id="A0A212CAB4"/>
<keyword evidence="2" id="KW-1185">Reference proteome</keyword>
<evidence type="ECO:0000313" key="2">
    <source>
        <dbReference type="Proteomes" id="UP000242450"/>
    </source>
</evidence>
<sequence length="122" mass="14105">MMKRGCQPWGCPHEAPDQHEIASSSVKHISCSLLILHAEDDPVVPFQLGRKVGIRQTHVQARQVWKRVPLPAGPLVREKLYNIAAPSRSFRDFKVQFIPFHSDLGYRHKYIYKSPELPRILR</sequence>
<name>A0A212CAB4_CEREH</name>
<dbReference type="OrthoDB" id="10249433at2759"/>
<protein>
    <submittedName>
        <fullName evidence="1">ABHD12</fullName>
    </submittedName>
</protein>
<dbReference type="EMBL" id="MKHE01000023">
    <property type="protein sequence ID" value="OWK02930.1"/>
    <property type="molecule type" value="Genomic_DNA"/>
</dbReference>
<evidence type="ECO:0000313" key="1">
    <source>
        <dbReference type="EMBL" id="OWK02930.1"/>
    </source>
</evidence>
<reference evidence="1 2" key="1">
    <citation type="journal article" date="2018" name="Mol. Genet. Genomics">
        <title>The red deer Cervus elaphus genome CerEla1.0: sequencing, annotating, genes, and chromosomes.</title>
        <authorList>
            <person name="Bana N.A."/>
            <person name="Nyiri A."/>
            <person name="Nagy J."/>
            <person name="Frank K."/>
            <person name="Nagy T."/>
            <person name="Steger V."/>
            <person name="Schiller M."/>
            <person name="Lakatos P."/>
            <person name="Sugar L."/>
            <person name="Horn P."/>
            <person name="Barta E."/>
            <person name="Orosz L."/>
        </authorList>
    </citation>
    <scope>NUCLEOTIDE SEQUENCE [LARGE SCALE GENOMIC DNA]</scope>
    <source>
        <strain evidence="1">Hungarian</strain>
    </source>
</reference>
<organism evidence="1 2">
    <name type="scientific">Cervus elaphus hippelaphus</name>
    <name type="common">European red deer</name>
    <dbReference type="NCBI Taxonomy" id="46360"/>
    <lineage>
        <taxon>Eukaryota</taxon>
        <taxon>Metazoa</taxon>
        <taxon>Chordata</taxon>
        <taxon>Craniata</taxon>
        <taxon>Vertebrata</taxon>
        <taxon>Euteleostomi</taxon>
        <taxon>Mammalia</taxon>
        <taxon>Eutheria</taxon>
        <taxon>Laurasiatheria</taxon>
        <taxon>Artiodactyla</taxon>
        <taxon>Ruminantia</taxon>
        <taxon>Pecora</taxon>
        <taxon>Cervidae</taxon>
        <taxon>Cervinae</taxon>
        <taxon>Cervus</taxon>
    </lineage>
</organism>
<gene>
    <name evidence="1" type="ORF">Celaphus_00007614</name>
</gene>
<dbReference type="Proteomes" id="UP000242450">
    <property type="component" value="Chromosome 23"/>
</dbReference>
<comment type="caution">
    <text evidence="1">The sequence shown here is derived from an EMBL/GenBank/DDBJ whole genome shotgun (WGS) entry which is preliminary data.</text>
</comment>